<dbReference type="EMBL" id="AAXF02000053">
    <property type="protein sequence ID" value="EDO09821.1"/>
    <property type="molecule type" value="Genomic_DNA"/>
</dbReference>
<evidence type="ECO:0000256" key="1">
    <source>
        <dbReference type="SAM" id="Phobius"/>
    </source>
</evidence>
<sequence>MEELCNFYLFYNQLFMICGIAFAFIILLSHNHIL</sequence>
<reference evidence="2 3" key="1">
    <citation type="submission" date="2007-03" db="EMBL/GenBank/DDBJ databases">
        <authorList>
            <person name="Fulton L."/>
            <person name="Clifton S."/>
            <person name="Fulton B."/>
            <person name="Xu J."/>
            <person name="Minx P."/>
            <person name="Pepin K.H."/>
            <person name="Johnson M."/>
            <person name="Thiruvilangam P."/>
            <person name="Bhonagiri V."/>
            <person name="Nash W.E."/>
            <person name="Mardis E.R."/>
            <person name="Wilson R.K."/>
        </authorList>
    </citation>
    <scope>NUCLEOTIDE SEQUENCE [LARGE SCALE GENOMIC DNA]</scope>
    <source>
        <strain evidence="3">ATCC 8483 / DSM 1896 / JCM 5824 / BCRC 10623 / CCUG 4943 / NCTC 11153</strain>
    </source>
</reference>
<organism evidence="2 3">
    <name type="scientific">Bacteroides ovatus (strain ATCC 8483 / DSM 1896 / JCM 5824 / BCRC 10623 / CCUG 4943 / NCTC 11153)</name>
    <dbReference type="NCBI Taxonomy" id="411476"/>
    <lineage>
        <taxon>Bacteria</taxon>
        <taxon>Pseudomonadati</taxon>
        <taxon>Bacteroidota</taxon>
        <taxon>Bacteroidia</taxon>
        <taxon>Bacteroidales</taxon>
        <taxon>Bacteroidaceae</taxon>
        <taxon>Bacteroides</taxon>
    </lineage>
</organism>
<proteinExistence type="predicted"/>
<evidence type="ECO:0000313" key="2">
    <source>
        <dbReference type="EMBL" id="EDO09821.1"/>
    </source>
</evidence>
<accession>A0AAN3A4N9</accession>
<feature type="transmembrane region" description="Helical" evidence="1">
    <location>
        <begin position="6"/>
        <end position="28"/>
    </location>
</feature>
<keyword evidence="1" id="KW-0812">Transmembrane</keyword>
<dbReference type="AlphaFoldDB" id="A0AAN3A4N9"/>
<keyword evidence="1" id="KW-1133">Transmembrane helix</keyword>
<keyword evidence="1" id="KW-0472">Membrane</keyword>
<dbReference type="Proteomes" id="UP000005475">
    <property type="component" value="Unassembled WGS sequence"/>
</dbReference>
<evidence type="ECO:0000313" key="3">
    <source>
        <dbReference type="Proteomes" id="UP000005475"/>
    </source>
</evidence>
<comment type="caution">
    <text evidence="2">The sequence shown here is derived from an EMBL/GenBank/DDBJ whole genome shotgun (WGS) entry which is preliminary data.</text>
</comment>
<protein>
    <submittedName>
        <fullName evidence="2">Uncharacterized protein</fullName>
    </submittedName>
</protein>
<gene>
    <name evidence="2" type="ORF">BACOVA_04198</name>
</gene>
<name>A0AAN3A4N9_BACO1</name>
<reference evidence="3" key="2">
    <citation type="submission" date="2007-04" db="EMBL/GenBank/DDBJ databases">
        <title>Draft genome sequence of Bacteroides ovatus (ATCC 8483).</title>
        <authorList>
            <person name="Sudarsanam P."/>
            <person name="Ley R."/>
            <person name="Guruge J."/>
            <person name="Turnbaugh P.J."/>
            <person name="Mahowald M."/>
            <person name="Liep D."/>
            <person name="Gordon J."/>
        </authorList>
    </citation>
    <scope>NUCLEOTIDE SEQUENCE [LARGE SCALE GENOMIC DNA]</scope>
    <source>
        <strain evidence="3">ATCC 8483 / DSM 1896 / JCM 5824 / BCRC 10623 / CCUG 4943 / NCTC 11153</strain>
    </source>
</reference>